<evidence type="ECO:0000256" key="1">
    <source>
        <dbReference type="SAM" id="MobiDB-lite"/>
    </source>
</evidence>
<proteinExistence type="predicted"/>
<dbReference type="PANTHER" id="PTHR46276:SF1">
    <property type="entry name" value="E3 UBIQUITIN-PROTEIN LIGASE UBR5"/>
    <property type="match status" value="1"/>
</dbReference>
<organism evidence="2 3">
    <name type="scientific">Meloidogyne incognita</name>
    <name type="common">Southern root-knot nematode worm</name>
    <name type="synonym">Oxyuris incognita</name>
    <dbReference type="NCBI Taxonomy" id="6306"/>
    <lineage>
        <taxon>Eukaryota</taxon>
        <taxon>Metazoa</taxon>
        <taxon>Ecdysozoa</taxon>
        <taxon>Nematoda</taxon>
        <taxon>Chromadorea</taxon>
        <taxon>Rhabditida</taxon>
        <taxon>Tylenchina</taxon>
        <taxon>Tylenchomorpha</taxon>
        <taxon>Tylenchoidea</taxon>
        <taxon>Meloidogynidae</taxon>
        <taxon>Meloidogyninae</taxon>
        <taxon>Meloidogyne</taxon>
        <taxon>Meloidogyne incognita group</taxon>
    </lineage>
</organism>
<feature type="region of interest" description="Disordered" evidence="1">
    <location>
        <begin position="286"/>
        <end position="339"/>
    </location>
</feature>
<dbReference type="GO" id="GO:0090263">
    <property type="term" value="P:positive regulation of canonical Wnt signaling pathway"/>
    <property type="evidence" value="ECO:0007669"/>
    <property type="project" value="TreeGrafter"/>
</dbReference>
<accession>A0A914L5A1</accession>
<evidence type="ECO:0000313" key="2">
    <source>
        <dbReference type="Proteomes" id="UP000887563"/>
    </source>
</evidence>
<dbReference type="AlphaFoldDB" id="A0A914L5A1"/>
<feature type="region of interest" description="Disordered" evidence="1">
    <location>
        <begin position="213"/>
        <end position="242"/>
    </location>
</feature>
<name>A0A914L5A1_MELIC</name>
<dbReference type="GO" id="GO:0034450">
    <property type="term" value="F:ubiquitin-ubiquitin ligase activity"/>
    <property type="evidence" value="ECO:0007669"/>
    <property type="project" value="TreeGrafter"/>
</dbReference>
<feature type="compositionally biased region" description="Low complexity" evidence="1">
    <location>
        <begin position="214"/>
        <end position="225"/>
    </location>
</feature>
<sequence>MKSKRKAADVLPLSVRPYLLNSEAERDVLFALHPSYRTRSVHRRIALEHGVKFPAHHSLSQPPLSYADLQSRLFGDDSSKTQQIESSSTRDDTNSDAMEICTATNDCDSKKLSPPIFNAFQKSIGRWNRTISFVAKNFHDDITKWFGGDSSHSVLIHKTGVCSFNVRYSQFRKQMDRLKSTQSKDLVFSQVPREKYVLLQQTFRQLNHHYVRRTSGASGTSSTATPSQITNARTSSSSGNGRTLQLASHKVKVMNLVKVLELGVIFMLLLQRLALTTVKHLPVLDNVNEDGTNKEETKTPGKSASVGPATPNMPKADDSVAASGRTLRSSTTSATSTSA</sequence>
<feature type="compositionally biased region" description="Polar residues" evidence="1">
    <location>
        <begin position="226"/>
        <end position="242"/>
    </location>
</feature>
<protein>
    <submittedName>
        <fullName evidence="3">Uncharacterized protein</fullName>
    </submittedName>
</protein>
<reference evidence="3" key="1">
    <citation type="submission" date="2022-11" db="UniProtKB">
        <authorList>
            <consortium name="WormBaseParasite"/>
        </authorList>
    </citation>
    <scope>IDENTIFICATION</scope>
</reference>
<dbReference type="GO" id="GO:0005634">
    <property type="term" value="C:nucleus"/>
    <property type="evidence" value="ECO:0007669"/>
    <property type="project" value="TreeGrafter"/>
</dbReference>
<keyword evidence="2" id="KW-1185">Reference proteome</keyword>
<dbReference type="WBParaSite" id="Minc3s00282g09324">
    <property type="protein sequence ID" value="Minc3s00282g09324"/>
    <property type="gene ID" value="Minc3s00282g09324"/>
</dbReference>
<evidence type="ECO:0000313" key="3">
    <source>
        <dbReference type="WBParaSite" id="Minc3s00282g09324"/>
    </source>
</evidence>
<dbReference type="PANTHER" id="PTHR46276">
    <property type="entry name" value="E3 UBIQUITIN-PROTEIN LIGASE UBR5"/>
    <property type="match status" value="1"/>
</dbReference>
<dbReference type="GO" id="GO:0005737">
    <property type="term" value="C:cytoplasm"/>
    <property type="evidence" value="ECO:0007669"/>
    <property type="project" value="TreeGrafter"/>
</dbReference>
<feature type="compositionally biased region" description="Low complexity" evidence="1">
    <location>
        <begin position="321"/>
        <end position="339"/>
    </location>
</feature>
<dbReference type="GO" id="GO:0000209">
    <property type="term" value="P:protein polyubiquitination"/>
    <property type="evidence" value="ECO:0007669"/>
    <property type="project" value="TreeGrafter"/>
</dbReference>
<dbReference type="Proteomes" id="UP000887563">
    <property type="component" value="Unplaced"/>
</dbReference>